<keyword evidence="2" id="KW-0819">tRNA processing</keyword>
<dbReference type="GO" id="GO:0008033">
    <property type="term" value="P:tRNA processing"/>
    <property type="evidence" value="ECO:0007669"/>
    <property type="project" value="UniProtKB-KW"/>
</dbReference>
<dbReference type="GO" id="GO:0046872">
    <property type="term" value="F:metal ion binding"/>
    <property type="evidence" value="ECO:0007669"/>
    <property type="project" value="UniProtKB-KW"/>
</dbReference>
<dbReference type="InterPro" id="IPR036820">
    <property type="entry name" value="Archease_dom_sf"/>
</dbReference>
<proteinExistence type="inferred from homology"/>
<dbReference type="OrthoDB" id="9788587at2"/>
<dbReference type="Proteomes" id="UP000182229">
    <property type="component" value="Unassembled WGS sequence"/>
</dbReference>
<keyword evidence="7" id="KW-1185">Reference proteome</keyword>
<evidence type="ECO:0000256" key="4">
    <source>
        <dbReference type="ARBA" id="ARBA00022837"/>
    </source>
</evidence>
<organism evidence="6 7">
    <name type="scientific">Cystobacter ferrugineus</name>
    <dbReference type="NCBI Taxonomy" id="83449"/>
    <lineage>
        <taxon>Bacteria</taxon>
        <taxon>Pseudomonadati</taxon>
        <taxon>Myxococcota</taxon>
        <taxon>Myxococcia</taxon>
        <taxon>Myxococcales</taxon>
        <taxon>Cystobacterineae</taxon>
        <taxon>Archangiaceae</taxon>
        <taxon>Cystobacter</taxon>
    </lineage>
</organism>
<comment type="similarity">
    <text evidence="1">Belongs to the archease family.</text>
</comment>
<evidence type="ECO:0000313" key="6">
    <source>
        <dbReference type="EMBL" id="OJH34872.1"/>
    </source>
</evidence>
<name>A0A1L9AXY1_9BACT</name>
<dbReference type="InterPro" id="IPR023572">
    <property type="entry name" value="Archease_dom"/>
</dbReference>
<evidence type="ECO:0000256" key="1">
    <source>
        <dbReference type="ARBA" id="ARBA00007963"/>
    </source>
</evidence>
<reference evidence="7" key="1">
    <citation type="submission" date="2016-11" db="EMBL/GenBank/DDBJ databases">
        <authorList>
            <person name="Shukria A."/>
            <person name="Stevens D.C."/>
        </authorList>
    </citation>
    <scope>NUCLEOTIDE SEQUENCE [LARGE SCALE GENOMIC DNA]</scope>
    <source>
        <strain evidence="7">Cbfe23</strain>
    </source>
</reference>
<sequence length="149" mass="16485">MHAETQPPGGGERSWGHLRHGSDIGVWGRGRTLEEAFERAGVALCAVMTEPSRVEPREAVAVCCEAPDVEVLFSDWLNALVYEMAARRMLFSRFEVHLADGRLEGRAWGEPVDVARHEPAVEVKAATLTGLRVKREEDGGWYAQCVVDV</sequence>
<evidence type="ECO:0000313" key="7">
    <source>
        <dbReference type="Proteomes" id="UP000182229"/>
    </source>
</evidence>
<dbReference type="Pfam" id="PF01951">
    <property type="entry name" value="Archease"/>
    <property type="match status" value="1"/>
</dbReference>
<dbReference type="SUPFAM" id="SSF69819">
    <property type="entry name" value="MTH1598-like"/>
    <property type="match status" value="1"/>
</dbReference>
<dbReference type="EMBL" id="MPIN01000016">
    <property type="protein sequence ID" value="OJH34872.1"/>
    <property type="molecule type" value="Genomic_DNA"/>
</dbReference>
<keyword evidence="3" id="KW-0479">Metal-binding</keyword>
<evidence type="ECO:0000259" key="5">
    <source>
        <dbReference type="Pfam" id="PF01951"/>
    </source>
</evidence>
<dbReference type="InterPro" id="IPR002804">
    <property type="entry name" value="Archease"/>
</dbReference>
<protein>
    <submittedName>
        <fullName evidence="6">Archease</fullName>
    </submittedName>
</protein>
<keyword evidence="4" id="KW-0106">Calcium</keyword>
<accession>A0A1L9AXY1</accession>
<dbReference type="Gene3D" id="3.55.10.10">
    <property type="entry name" value="Archease domain"/>
    <property type="match status" value="1"/>
</dbReference>
<evidence type="ECO:0000256" key="3">
    <source>
        <dbReference type="ARBA" id="ARBA00022723"/>
    </source>
</evidence>
<dbReference type="PANTHER" id="PTHR12682:SF11">
    <property type="entry name" value="PROTEIN ARCHEASE"/>
    <property type="match status" value="1"/>
</dbReference>
<dbReference type="AlphaFoldDB" id="A0A1L9AXY1"/>
<dbReference type="RefSeq" id="WP_071903928.1">
    <property type="nucleotide sequence ID" value="NZ_MPIN01000016.1"/>
</dbReference>
<reference evidence="6 7" key="2">
    <citation type="submission" date="2016-12" db="EMBL/GenBank/DDBJ databases">
        <title>Draft Genome Sequence of Cystobacter ferrugineus Strain Cbfe23.</title>
        <authorList>
            <person name="Akbar S."/>
            <person name="Dowd S.E."/>
            <person name="Stevens D.C."/>
        </authorList>
    </citation>
    <scope>NUCLEOTIDE SEQUENCE [LARGE SCALE GENOMIC DNA]</scope>
    <source>
        <strain evidence="6 7">Cbfe23</strain>
    </source>
</reference>
<feature type="domain" description="Archease" evidence="5">
    <location>
        <begin position="15"/>
        <end position="149"/>
    </location>
</feature>
<evidence type="ECO:0000256" key="2">
    <source>
        <dbReference type="ARBA" id="ARBA00022694"/>
    </source>
</evidence>
<comment type="caution">
    <text evidence="6">The sequence shown here is derived from an EMBL/GenBank/DDBJ whole genome shotgun (WGS) entry which is preliminary data.</text>
</comment>
<dbReference type="STRING" id="83449.BON30_40470"/>
<gene>
    <name evidence="6" type="ORF">BON30_40470</name>
</gene>
<dbReference type="PANTHER" id="PTHR12682">
    <property type="entry name" value="ARCHEASE"/>
    <property type="match status" value="1"/>
</dbReference>